<evidence type="ECO:0000256" key="1">
    <source>
        <dbReference type="SAM" id="SignalP"/>
    </source>
</evidence>
<organism evidence="2 3">
    <name type="scientific">Haloferula luteola</name>
    <dbReference type="NCBI Taxonomy" id="595692"/>
    <lineage>
        <taxon>Bacteria</taxon>
        <taxon>Pseudomonadati</taxon>
        <taxon>Verrucomicrobiota</taxon>
        <taxon>Verrucomicrobiia</taxon>
        <taxon>Verrucomicrobiales</taxon>
        <taxon>Verrucomicrobiaceae</taxon>
        <taxon>Haloferula</taxon>
    </lineage>
</organism>
<accession>A0A840VDK8</accession>
<evidence type="ECO:0008006" key="4">
    <source>
        <dbReference type="Google" id="ProtNLM"/>
    </source>
</evidence>
<name>A0A840VDK8_9BACT</name>
<comment type="caution">
    <text evidence="2">The sequence shown here is derived from an EMBL/GenBank/DDBJ whole genome shotgun (WGS) entry which is preliminary data.</text>
</comment>
<proteinExistence type="predicted"/>
<dbReference type="AlphaFoldDB" id="A0A840VDK8"/>
<sequence length="318" mass="35781">MLRLRWLLLSGIAAWPATSMALEIRKHEDRVEILDDGQTVTQLFESRVPYLYPLPSPSGANLARHWPIEEGVDGEEKDHPHHRSMWFSHGSVNGYDFWAWSGKGHPEIRTRGVRELSADPESATFILDLDWVADGKIQLTETRTYRIRKADPDTWWIDLHSQLQPSGQDALLGDTKEGTCALRVDRTLRLKGAMARGGILDSEGRTDGDSWGKRSKWVAFHGPDEKGEPAVVAMLDHPSNLRFPSWWHARDYGLLAANPFGIHDFENGKAPGSGDYLLQQGETLNLRYRILLHHGTPDAASLEATWKDFAETDSSDPS</sequence>
<feature type="chain" id="PRO_5032428679" description="Methane oxygenase PmoA" evidence="1">
    <location>
        <begin position="22"/>
        <end position="318"/>
    </location>
</feature>
<dbReference type="Proteomes" id="UP000557717">
    <property type="component" value="Unassembled WGS sequence"/>
</dbReference>
<feature type="signal peptide" evidence="1">
    <location>
        <begin position="1"/>
        <end position="21"/>
    </location>
</feature>
<dbReference type="InterPro" id="IPR029475">
    <property type="entry name" value="DUF6807"/>
</dbReference>
<evidence type="ECO:0000313" key="2">
    <source>
        <dbReference type="EMBL" id="MBB5351909.1"/>
    </source>
</evidence>
<keyword evidence="1" id="KW-0732">Signal</keyword>
<keyword evidence="3" id="KW-1185">Reference proteome</keyword>
<gene>
    <name evidence="2" type="ORF">HNR46_002148</name>
</gene>
<dbReference type="RefSeq" id="WP_184018495.1">
    <property type="nucleotide sequence ID" value="NZ_JACHFD010000009.1"/>
</dbReference>
<protein>
    <recommendedName>
        <fullName evidence="4">Methane oxygenase PmoA</fullName>
    </recommendedName>
</protein>
<evidence type="ECO:0000313" key="3">
    <source>
        <dbReference type="Proteomes" id="UP000557717"/>
    </source>
</evidence>
<reference evidence="2 3" key="1">
    <citation type="submission" date="2020-08" db="EMBL/GenBank/DDBJ databases">
        <title>Genomic Encyclopedia of Type Strains, Phase IV (KMG-IV): sequencing the most valuable type-strain genomes for metagenomic binning, comparative biology and taxonomic classification.</title>
        <authorList>
            <person name="Goeker M."/>
        </authorList>
    </citation>
    <scope>NUCLEOTIDE SEQUENCE [LARGE SCALE GENOMIC DNA]</scope>
    <source>
        <strain evidence="2 3">YC6886</strain>
    </source>
</reference>
<dbReference type="EMBL" id="JACHFD010000009">
    <property type="protein sequence ID" value="MBB5351909.1"/>
    <property type="molecule type" value="Genomic_DNA"/>
</dbReference>
<dbReference type="Pfam" id="PF14100">
    <property type="entry name" value="DUF6807"/>
    <property type="match status" value="1"/>
</dbReference>